<evidence type="ECO:0000256" key="1">
    <source>
        <dbReference type="SAM" id="Phobius"/>
    </source>
</evidence>
<dbReference type="PATRIC" id="fig|999432.5.peg.1519"/>
<dbReference type="EMBL" id="AGDV01000012">
    <property type="protein sequence ID" value="EMB33103.1"/>
    <property type="molecule type" value="Genomic_DNA"/>
</dbReference>
<keyword evidence="1" id="KW-0812">Transmembrane</keyword>
<comment type="caution">
    <text evidence="2">The sequence shown here is derived from an EMBL/GenBank/DDBJ whole genome shotgun (WGS) entry which is preliminary data.</text>
</comment>
<accession>A0A0E2E5H8</accession>
<dbReference type="AlphaFoldDB" id="A0A0E2E5H8"/>
<sequence>MAVASLVLGIIALVIGVVSGGSLGWFGSILAILGIIFGALGRKNPESKGISTAGLVLSIISLLLGVILWIACFACLAGTAAALSTM</sequence>
<dbReference type="Proteomes" id="UP000011705">
    <property type="component" value="Chromosome"/>
</dbReference>
<proteinExistence type="predicted"/>
<evidence type="ECO:0008006" key="3">
    <source>
        <dbReference type="Google" id="ProtNLM"/>
    </source>
</evidence>
<feature type="transmembrane region" description="Helical" evidence="1">
    <location>
        <begin position="50"/>
        <end position="83"/>
    </location>
</feature>
<gene>
    <name evidence="2" type="ORF">HMPREF9726_01464</name>
</gene>
<dbReference type="HOGENOM" id="CLU_184192_0_0_12"/>
<keyword evidence="1" id="KW-1133">Transmembrane helix</keyword>
<name>A0A0E2E5H8_TREDN</name>
<protein>
    <recommendedName>
        <fullName evidence="3">DUF4190 domain-containing protein</fullName>
    </recommendedName>
</protein>
<evidence type="ECO:0000313" key="2">
    <source>
        <dbReference type="EMBL" id="EMB33103.1"/>
    </source>
</evidence>
<feature type="transmembrane region" description="Helical" evidence="1">
    <location>
        <begin position="6"/>
        <end position="38"/>
    </location>
</feature>
<reference evidence="2" key="1">
    <citation type="submission" date="2012-01" db="EMBL/GenBank/DDBJ databases">
        <title>The Genome Sequence of Treponema denticola H-22.</title>
        <authorList>
            <consortium name="The Broad Institute Genome Sequencing Platform"/>
            <person name="Earl A."/>
            <person name="Ward D."/>
            <person name="Feldgarden M."/>
            <person name="Gevers D."/>
            <person name="Blanton J.M."/>
            <person name="Fenno C.J."/>
            <person name="Baranova O.V."/>
            <person name="Mathney J."/>
            <person name="Dewhirst F.E."/>
            <person name="Izard J."/>
            <person name="Young S.K."/>
            <person name="Zeng Q."/>
            <person name="Gargeya S."/>
            <person name="Fitzgerald M."/>
            <person name="Haas B."/>
            <person name="Abouelleil A."/>
            <person name="Alvarado L."/>
            <person name="Arachchi H.M."/>
            <person name="Berlin A."/>
            <person name="Chapman S.B."/>
            <person name="Gearin G."/>
            <person name="Goldberg J."/>
            <person name="Griggs A."/>
            <person name="Gujja S."/>
            <person name="Hansen M."/>
            <person name="Heiman D."/>
            <person name="Howarth C."/>
            <person name="Larimer J."/>
            <person name="Lui A."/>
            <person name="MacDonald P.J.P."/>
            <person name="McCowen C."/>
            <person name="Montmayeur A."/>
            <person name="Murphy C."/>
            <person name="Neiman D."/>
            <person name="Pearson M."/>
            <person name="Priest M."/>
            <person name="Roberts A."/>
            <person name="Saif S."/>
            <person name="Shea T."/>
            <person name="Sisk P."/>
            <person name="Stolte C."/>
            <person name="Sykes S."/>
            <person name="Wortman J."/>
            <person name="Nusbaum C."/>
            <person name="Birren B."/>
        </authorList>
    </citation>
    <scope>NUCLEOTIDE SEQUENCE [LARGE SCALE GENOMIC DNA]</scope>
    <source>
        <strain evidence="2">H-22</strain>
    </source>
</reference>
<organism evidence="2">
    <name type="scientific">Treponema denticola H-22</name>
    <dbReference type="NCBI Taxonomy" id="999432"/>
    <lineage>
        <taxon>Bacteria</taxon>
        <taxon>Pseudomonadati</taxon>
        <taxon>Spirochaetota</taxon>
        <taxon>Spirochaetia</taxon>
        <taxon>Spirochaetales</taxon>
        <taxon>Treponemataceae</taxon>
        <taxon>Treponema</taxon>
    </lineage>
</organism>
<dbReference type="RefSeq" id="WP_002684574.1">
    <property type="nucleotide sequence ID" value="NZ_CM001795.1"/>
</dbReference>
<keyword evidence="1" id="KW-0472">Membrane</keyword>